<name>A0ABN8PHR4_9CNID</name>
<dbReference type="Proteomes" id="UP001159405">
    <property type="component" value="Unassembled WGS sequence"/>
</dbReference>
<feature type="non-terminal residue" evidence="1">
    <location>
        <position position="1"/>
    </location>
</feature>
<organism evidence="1 2">
    <name type="scientific">Porites lobata</name>
    <dbReference type="NCBI Taxonomy" id="104759"/>
    <lineage>
        <taxon>Eukaryota</taxon>
        <taxon>Metazoa</taxon>
        <taxon>Cnidaria</taxon>
        <taxon>Anthozoa</taxon>
        <taxon>Hexacorallia</taxon>
        <taxon>Scleractinia</taxon>
        <taxon>Fungiina</taxon>
        <taxon>Poritidae</taxon>
        <taxon>Porites</taxon>
    </lineage>
</organism>
<gene>
    <name evidence="1" type="ORF">PLOB_00043182</name>
</gene>
<reference evidence="1 2" key="1">
    <citation type="submission" date="2022-05" db="EMBL/GenBank/DDBJ databases">
        <authorList>
            <consortium name="Genoscope - CEA"/>
            <person name="William W."/>
        </authorList>
    </citation>
    <scope>NUCLEOTIDE SEQUENCE [LARGE SCALE GENOMIC DNA]</scope>
</reference>
<proteinExistence type="predicted"/>
<keyword evidence="2" id="KW-1185">Reference proteome</keyword>
<accession>A0ABN8PHR4</accession>
<evidence type="ECO:0000313" key="2">
    <source>
        <dbReference type="Proteomes" id="UP001159405"/>
    </source>
</evidence>
<dbReference type="EMBL" id="CALNXK010000070">
    <property type="protein sequence ID" value="CAH3143021.1"/>
    <property type="molecule type" value="Genomic_DNA"/>
</dbReference>
<comment type="caution">
    <text evidence="1">The sequence shown here is derived from an EMBL/GenBank/DDBJ whole genome shotgun (WGS) entry which is preliminary data.</text>
</comment>
<evidence type="ECO:0000313" key="1">
    <source>
        <dbReference type="EMBL" id="CAH3143021.1"/>
    </source>
</evidence>
<protein>
    <submittedName>
        <fullName evidence="1">Uncharacterized protein</fullName>
    </submittedName>
</protein>
<sequence length="141" mass="16186">ILKSKWFKAVELEEIKRNKHGNCDEQNGTVVVEEANDGNEHELPAENVKEVQSEGCDEAPRQLSEDQLVIWKRLNEIRLKEVAAQIQTNDISETNRVLHATAVVVTERLGLKPGKKKATKEPWWKRRLQGQVDQLRKNLSL</sequence>